<protein>
    <submittedName>
        <fullName evidence="1">AAA family ATPase</fullName>
    </submittedName>
</protein>
<name>A0A926DIW8_9FIRM</name>
<accession>A0A926DIW8</accession>
<dbReference type="EMBL" id="JACRSS010000004">
    <property type="protein sequence ID" value="MBC8538918.1"/>
    <property type="molecule type" value="Genomic_DNA"/>
</dbReference>
<evidence type="ECO:0000313" key="1">
    <source>
        <dbReference type="EMBL" id="MBC8538918.1"/>
    </source>
</evidence>
<dbReference type="Gene3D" id="3.40.50.300">
    <property type="entry name" value="P-loop containing nucleotide triphosphate hydrolases"/>
    <property type="match status" value="2"/>
</dbReference>
<proteinExistence type="predicted"/>
<dbReference type="AlphaFoldDB" id="A0A926DIW8"/>
<dbReference type="Proteomes" id="UP000617951">
    <property type="component" value="Unassembled WGS sequence"/>
</dbReference>
<evidence type="ECO:0000313" key="2">
    <source>
        <dbReference type="Proteomes" id="UP000617951"/>
    </source>
</evidence>
<gene>
    <name evidence="1" type="ORF">H8693_08210</name>
</gene>
<dbReference type="InterPro" id="IPR027417">
    <property type="entry name" value="P-loop_NTPase"/>
</dbReference>
<dbReference type="SUPFAM" id="SSF52540">
    <property type="entry name" value="P-loop containing nucleoside triphosphate hydrolases"/>
    <property type="match status" value="1"/>
</dbReference>
<comment type="caution">
    <text evidence="1">The sequence shown here is derived from an EMBL/GenBank/DDBJ whole genome shotgun (WGS) entry which is preliminary data.</text>
</comment>
<sequence length="595" mass="68556">MKRMMLKKLTLSGHGKEDAVLTFERGLNVVTGDSDTGKTFAFQCINYILGGENPPKSIVEAKGYNEITLEFSVNDDVYRIERTIGSSKVCIVHNDEHLTMPYKHDPENAKNLSRYLLQLLQGHSENAYLKKNQKNQKRTLSFRDLVHLITVDETDIIAEGSSFQSIQYTEKTVRKSVLKYIISGSDDQNIEEIDDIENENIRRAGIVQFLLKKKDILKGKITAIKENPNYQLYTKSETTQLMMEEISQLRDYISYLNAQITQNQAKIDELKKLCFEDDAKISEFEILHQHYAEELKRNGMVSTYADFLEQLPHLDCPVCRQPITSSVIDSDSSETLFEYFKSHTVQLKSKIQDLTYSINDIKERFNGNKEAIGCLLNENSQLSEIIAEKQASLFTLSKNIAIIRQLDAMKKSLEIYQQDLASVEMDIIAYSEKVRKSKQSKSKSVSSLYNDYCSEIASVLKKWGFQENVDVTFDDETLDLSIDGKARSDWGKGYRAFILSAMVIGLMRYCFKNNRLHPGFVILDSPLVSLKERKKDKDGEWVDDYMEKKMIEDILEEDCLHQVIIFENKDIKYGYQYNYVQFNHEGNARRGFIPS</sequence>
<keyword evidence="2" id="KW-1185">Reference proteome</keyword>
<reference evidence="1" key="1">
    <citation type="submission" date="2020-08" db="EMBL/GenBank/DDBJ databases">
        <title>Genome public.</title>
        <authorList>
            <person name="Liu C."/>
            <person name="Sun Q."/>
        </authorList>
    </citation>
    <scope>NUCLEOTIDE SEQUENCE</scope>
    <source>
        <strain evidence="1">NSJ-63</strain>
    </source>
</reference>
<organism evidence="1 2">
    <name type="scientific">Guopingia tenuis</name>
    <dbReference type="NCBI Taxonomy" id="2763656"/>
    <lineage>
        <taxon>Bacteria</taxon>
        <taxon>Bacillati</taxon>
        <taxon>Bacillota</taxon>
        <taxon>Clostridia</taxon>
        <taxon>Christensenellales</taxon>
        <taxon>Christensenellaceae</taxon>
        <taxon>Guopingia</taxon>
    </lineage>
</organism>
<dbReference type="RefSeq" id="WP_249280570.1">
    <property type="nucleotide sequence ID" value="NZ_JACRSS010000004.1"/>
</dbReference>